<accession>A0A6P2D047</accession>
<dbReference type="AlphaFoldDB" id="A0A6P2D047"/>
<keyword evidence="2" id="KW-1185">Reference proteome</keyword>
<gene>
    <name evidence="1" type="ORF">SOIL9_30930</name>
</gene>
<dbReference type="KEGG" id="gms:SOIL9_30930"/>
<reference evidence="1 2" key="1">
    <citation type="submission" date="2019-05" db="EMBL/GenBank/DDBJ databases">
        <authorList>
            <consortium name="Science for Life Laboratories"/>
        </authorList>
    </citation>
    <scope>NUCLEOTIDE SEQUENCE [LARGE SCALE GENOMIC DNA]</scope>
    <source>
        <strain evidence="1">Soil9</strain>
    </source>
</reference>
<dbReference type="RefSeq" id="WP_232069704.1">
    <property type="nucleotide sequence ID" value="NZ_LR593886.1"/>
</dbReference>
<name>A0A6P2D047_9BACT</name>
<organism evidence="1 2">
    <name type="scientific">Gemmata massiliana</name>
    <dbReference type="NCBI Taxonomy" id="1210884"/>
    <lineage>
        <taxon>Bacteria</taxon>
        <taxon>Pseudomonadati</taxon>
        <taxon>Planctomycetota</taxon>
        <taxon>Planctomycetia</taxon>
        <taxon>Gemmatales</taxon>
        <taxon>Gemmataceae</taxon>
        <taxon>Gemmata</taxon>
    </lineage>
</organism>
<evidence type="ECO:0000313" key="2">
    <source>
        <dbReference type="Proteomes" id="UP000464178"/>
    </source>
</evidence>
<proteinExistence type="predicted"/>
<evidence type="ECO:0000313" key="1">
    <source>
        <dbReference type="EMBL" id="VTR94621.1"/>
    </source>
</evidence>
<dbReference type="Proteomes" id="UP000464178">
    <property type="component" value="Chromosome"/>
</dbReference>
<protein>
    <submittedName>
        <fullName evidence="1">Uncharacterized protein</fullName>
    </submittedName>
</protein>
<sequence>MTETEWLAACDPMPMLSYLGDKGSCRKHRLFGCACCRRIWSYLSDPRSQEAVRGAELYADGQITQQALSSVQVGADRAMRPWSERNFVGTGPLERAGIFRAWVSSSAAKAVARPTNFLNNLARSIREATHYALLAEFGDRYTLGPGRTQHGDLLRDVFGNPFRPIVFSPDWRTSTTTTLAAQMYESRDFSALPILADALQDAGCDSEEVLDHCRATSEVHVRGCWIVDLVLGKE</sequence>
<dbReference type="EMBL" id="LR593886">
    <property type="protein sequence ID" value="VTR94621.1"/>
    <property type="molecule type" value="Genomic_DNA"/>
</dbReference>